<evidence type="ECO:0000313" key="3">
    <source>
        <dbReference type="EMBL" id="SEO34745.1"/>
    </source>
</evidence>
<dbReference type="GO" id="GO:0043908">
    <property type="term" value="F:Ser(Gly)-tRNA(Ala) hydrolase activity"/>
    <property type="evidence" value="ECO:0007669"/>
    <property type="project" value="UniProtKB-UniRule"/>
</dbReference>
<comment type="subunit">
    <text evidence="2">Homodimer.</text>
</comment>
<dbReference type="InterPro" id="IPR003732">
    <property type="entry name" value="Daa-tRNA_deacyls_DTD"/>
</dbReference>
<dbReference type="GO" id="GO:0106026">
    <property type="term" value="F:Gly-tRNA(Ala) deacylase activity"/>
    <property type="evidence" value="ECO:0007669"/>
    <property type="project" value="UniProtKB-UniRule"/>
</dbReference>
<feature type="short sequence motif" description="Gly-cisPro motif, important for rejection of L-amino acids" evidence="2">
    <location>
        <begin position="137"/>
        <end position="138"/>
    </location>
</feature>
<keyword evidence="2" id="KW-0378">Hydrolase</keyword>
<dbReference type="SUPFAM" id="SSF69500">
    <property type="entry name" value="DTD-like"/>
    <property type="match status" value="1"/>
</dbReference>
<comment type="subcellular location">
    <subcellularLocation>
        <location evidence="2">Cytoplasm</location>
    </subcellularLocation>
</comment>
<dbReference type="GO" id="GO:0051500">
    <property type="term" value="F:D-tyrosyl-tRNA(Tyr) deacylase activity"/>
    <property type="evidence" value="ECO:0007669"/>
    <property type="project" value="TreeGrafter"/>
</dbReference>
<name>A0A1H8NYP8_9BACI</name>
<dbReference type="Gene3D" id="3.50.80.10">
    <property type="entry name" value="D-tyrosyl-tRNA(Tyr) deacylase"/>
    <property type="match status" value="1"/>
</dbReference>
<keyword evidence="2" id="KW-0820">tRNA-binding</keyword>
<dbReference type="EMBL" id="FODJ01000006">
    <property type="protein sequence ID" value="SEO34745.1"/>
    <property type="molecule type" value="Genomic_DNA"/>
</dbReference>
<comment type="similarity">
    <text evidence="1 2">Belongs to the DTD family.</text>
</comment>
<evidence type="ECO:0000256" key="2">
    <source>
        <dbReference type="HAMAP-Rule" id="MF_00518"/>
    </source>
</evidence>
<dbReference type="Proteomes" id="UP000199300">
    <property type="component" value="Unassembled WGS sequence"/>
</dbReference>
<sequence length="148" mass="16675">MRAVIQRVSQAQVTVDQQVIGKIKHGIVILLGITHDDDQGDADYLIRKITHLRIYEDDQHKMNQSIIDIAGEVLSISQFTLYADTKKGRRPNFMGAARPELAEPLYNYFNAQLRDSNLKVETGVFGEMMEVSLINDGPVTIMIDSADR</sequence>
<dbReference type="EC" id="3.1.1.96" evidence="2"/>
<dbReference type="GO" id="GO:0005737">
    <property type="term" value="C:cytoplasm"/>
    <property type="evidence" value="ECO:0007669"/>
    <property type="project" value="UniProtKB-SubCell"/>
</dbReference>
<keyword evidence="2" id="KW-0694">RNA-binding</keyword>
<dbReference type="InterPro" id="IPR023509">
    <property type="entry name" value="DTD-like_sf"/>
</dbReference>
<dbReference type="STRING" id="872970.SAMN04488134_106151"/>
<comment type="domain">
    <text evidence="2">A Gly-cisPro motif from one monomer fits into the active site of the other monomer to allow specific chiral rejection of L-amino acids.</text>
</comment>
<comment type="function">
    <text evidence="2">An aminoacyl-tRNA editing enzyme that deacylates mischarged D-aminoacyl-tRNAs. Also deacylates mischarged glycyl-tRNA(Ala), protecting cells against glycine mischarging by AlaRS. Acts via tRNA-based rather than protein-based catalysis; rejects L-amino acids rather than detecting D-amino acids in the active site. By recycling D-aminoacyl-tRNA to D-amino acids and free tRNA molecules, this enzyme counteracts the toxicity associated with the formation of D-aminoacyl-tRNA entities in vivo and helps enforce protein L-homochirality.</text>
</comment>
<dbReference type="FunFam" id="3.50.80.10:FF:000001">
    <property type="entry name" value="D-aminoacyl-tRNA deacylase"/>
    <property type="match status" value="1"/>
</dbReference>
<keyword evidence="2" id="KW-0963">Cytoplasm</keyword>
<comment type="catalytic activity">
    <reaction evidence="2">
        <text>glycyl-tRNA(Ala) + H2O = tRNA(Ala) + glycine + H(+)</text>
        <dbReference type="Rhea" id="RHEA:53744"/>
        <dbReference type="Rhea" id="RHEA-COMP:9657"/>
        <dbReference type="Rhea" id="RHEA-COMP:13640"/>
        <dbReference type="ChEBI" id="CHEBI:15377"/>
        <dbReference type="ChEBI" id="CHEBI:15378"/>
        <dbReference type="ChEBI" id="CHEBI:57305"/>
        <dbReference type="ChEBI" id="CHEBI:78442"/>
        <dbReference type="ChEBI" id="CHEBI:78522"/>
    </reaction>
</comment>
<dbReference type="NCBIfam" id="TIGR00256">
    <property type="entry name" value="D-aminoacyl-tRNA deacylase"/>
    <property type="match status" value="1"/>
</dbReference>
<accession>A0A1H8NYP8</accession>
<dbReference type="OrthoDB" id="9801395at2"/>
<dbReference type="GO" id="GO:0000049">
    <property type="term" value="F:tRNA binding"/>
    <property type="evidence" value="ECO:0007669"/>
    <property type="project" value="UniProtKB-UniRule"/>
</dbReference>
<evidence type="ECO:0000256" key="1">
    <source>
        <dbReference type="ARBA" id="ARBA00009673"/>
    </source>
</evidence>
<reference evidence="3 4" key="1">
    <citation type="submission" date="2016-10" db="EMBL/GenBank/DDBJ databases">
        <authorList>
            <person name="de Groot N.N."/>
        </authorList>
    </citation>
    <scope>NUCLEOTIDE SEQUENCE [LARGE SCALE GENOMIC DNA]</scope>
    <source>
        <strain evidence="3 4">CGMCC 1.10434</strain>
    </source>
</reference>
<dbReference type="RefSeq" id="WP_091497559.1">
    <property type="nucleotide sequence ID" value="NZ_FODJ01000006.1"/>
</dbReference>
<dbReference type="PANTHER" id="PTHR10472">
    <property type="entry name" value="D-TYROSYL-TRNA TYR DEACYLASE"/>
    <property type="match status" value="1"/>
</dbReference>
<comment type="catalytic activity">
    <reaction evidence="2">
        <text>a D-aminoacyl-tRNA + H2O = a tRNA + a D-alpha-amino acid + H(+)</text>
        <dbReference type="Rhea" id="RHEA:13953"/>
        <dbReference type="Rhea" id="RHEA-COMP:10123"/>
        <dbReference type="Rhea" id="RHEA-COMP:10124"/>
        <dbReference type="ChEBI" id="CHEBI:15377"/>
        <dbReference type="ChEBI" id="CHEBI:15378"/>
        <dbReference type="ChEBI" id="CHEBI:59871"/>
        <dbReference type="ChEBI" id="CHEBI:78442"/>
        <dbReference type="ChEBI" id="CHEBI:79333"/>
        <dbReference type="EC" id="3.1.1.96"/>
    </reaction>
</comment>
<dbReference type="PANTHER" id="PTHR10472:SF5">
    <property type="entry name" value="D-AMINOACYL-TRNA DEACYLASE 1"/>
    <property type="match status" value="1"/>
</dbReference>
<dbReference type="CDD" id="cd00563">
    <property type="entry name" value="Dtyr_deacylase"/>
    <property type="match status" value="1"/>
</dbReference>
<dbReference type="HAMAP" id="MF_00518">
    <property type="entry name" value="Deacylase_Dtd"/>
    <property type="match status" value="1"/>
</dbReference>
<dbReference type="GO" id="GO:0019478">
    <property type="term" value="P:D-amino acid catabolic process"/>
    <property type="evidence" value="ECO:0007669"/>
    <property type="project" value="UniProtKB-UniRule"/>
</dbReference>
<protein>
    <recommendedName>
        <fullName evidence="2">D-aminoacyl-tRNA deacylase</fullName>
        <shortName evidence="2">DTD</shortName>
        <ecNumber evidence="2">3.1.1.96</ecNumber>
    </recommendedName>
    <alternativeName>
        <fullName evidence="2">Gly-tRNA(Ala) deacylase</fullName>
        <ecNumber evidence="2">3.1.1.-</ecNumber>
    </alternativeName>
</protein>
<keyword evidence="4" id="KW-1185">Reference proteome</keyword>
<evidence type="ECO:0000313" key="4">
    <source>
        <dbReference type="Proteomes" id="UP000199300"/>
    </source>
</evidence>
<organism evidence="3 4">
    <name type="scientific">Amphibacillus marinus</name>
    <dbReference type="NCBI Taxonomy" id="872970"/>
    <lineage>
        <taxon>Bacteria</taxon>
        <taxon>Bacillati</taxon>
        <taxon>Bacillota</taxon>
        <taxon>Bacilli</taxon>
        <taxon>Bacillales</taxon>
        <taxon>Bacillaceae</taxon>
        <taxon>Amphibacillus</taxon>
    </lineage>
</organism>
<proteinExistence type="inferred from homology"/>
<dbReference type="EC" id="3.1.1.-" evidence="2"/>
<dbReference type="AlphaFoldDB" id="A0A1H8NYP8"/>
<dbReference type="Pfam" id="PF02580">
    <property type="entry name" value="Tyr_Deacylase"/>
    <property type="match status" value="1"/>
</dbReference>
<gene>
    <name evidence="2" type="primary">dtd</name>
    <name evidence="3" type="ORF">SAMN04488134_106151</name>
</gene>